<evidence type="ECO:0000256" key="2">
    <source>
        <dbReference type="ARBA" id="ARBA00007749"/>
    </source>
</evidence>
<dbReference type="SUPFAM" id="SSF56281">
    <property type="entry name" value="Metallo-hydrolase/oxidoreductase"/>
    <property type="match status" value="1"/>
</dbReference>
<evidence type="ECO:0000313" key="7">
    <source>
        <dbReference type="EMBL" id="RFU80738.1"/>
    </source>
</evidence>
<dbReference type="InterPro" id="IPR036866">
    <property type="entry name" value="RibonucZ/Hydroxyglut_hydro"/>
</dbReference>
<dbReference type="Pfam" id="PF00753">
    <property type="entry name" value="Lactamase_B"/>
    <property type="match status" value="1"/>
</dbReference>
<evidence type="ECO:0000256" key="4">
    <source>
        <dbReference type="ARBA" id="ARBA00022801"/>
    </source>
</evidence>
<dbReference type="STRING" id="490622.A0A395NXE6"/>
<comment type="similarity">
    <text evidence="2">Belongs to the metallo-beta-lactamase superfamily.</text>
</comment>
<dbReference type="PANTHER" id="PTHR42978:SF2">
    <property type="entry name" value="102 KBASES UNSTABLE REGION: FROM 1 TO 119443"/>
    <property type="match status" value="1"/>
</dbReference>
<gene>
    <name evidence="7" type="ORF">TARUN_1507</name>
</gene>
<keyword evidence="3" id="KW-0479">Metal-binding</keyword>
<dbReference type="AlphaFoldDB" id="A0A395NXE6"/>
<organism evidence="7 8">
    <name type="scientific">Trichoderma arundinaceum</name>
    <dbReference type="NCBI Taxonomy" id="490622"/>
    <lineage>
        <taxon>Eukaryota</taxon>
        <taxon>Fungi</taxon>
        <taxon>Dikarya</taxon>
        <taxon>Ascomycota</taxon>
        <taxon>Pezizomycotina</taxon>
        <taxon>Sordariomycetes</taxon>
        <taxon>Hypocreomycetidae</taxon>
        <taxon>Hypocreales</taxon>
        <taxon>Hypocreaceae</taxon>
        <taxon>Trichoderma</taxon>
    </lineage>
</organism>
<dbReference type="CDD" id="cd07730">
    <property type="entry name" value="metallo-hydrolase-like_MBL-fold"/>
    <property type="match status" value="1"/>
</dbReference>
<dbReference type="OrthoDB" id="10250730at2759"/>
<dbReference type="Proteomes" id="UP000266272">
    <property type="component" value="Unassembled WGS sequence"/>
</dbReference>
<keyword evidence="8" id="KW-1185">Reference proteome</keyword>
<evidence type="ECO:0000313" key="8">
    <source>
        <dbReference type="Proteomes" id="UP000266272"/>
    </source>
</evidence>
<accession>A0A395NXE6</accession>
<name>A0A395NXE6_TRIAR</name>
<keyword evidence="4" id="KW-0378">Hydrolase</keyword>
<dbReference type="InterPro" id="IPR051013">
    <property type="entry name" value="MBL_superfamily_lactonases"/>
</dbReference>
<dbReference type="SMART" id="SM00849">
    <property type="entry name" value="Lactamase_B"/>
    <property type="match status" value="1"/>
</dbReference>
<evidence type="ECO:0000256" key="5">
    <source>
        <dbReference type="ARBA" id="ARBA00022833"/>
    </source>
</evidence>
<feature type="domain" description="Metallo-beta-lactamase" evidence="6">
    <location>
        <begin position="47"/>
        <end position="262"/>
    </location>
</feature>
<dbReference type="EMBL" id="PXOA01000096">
    <property type="protein sequence ID" value="RFU80738.1"/>
    <property type="molecule type" value="Genomic_DNA"/>
</dbReference>
<dbReference type="GO" id="GO:0046872">
    <property type="term" value="F:metal ion binding"/>
    <property type="evidence" value="ECO:0007669"/>
    <property type="project" value="UniProtKB-KW"/>
</dbReference>
<comment type="cofactor">
    <cofactor evidence="1">
        <name>Zn(2+)</name>
        <dbReference type="ChEBI" id="CHEBI:29105"/>
    </cofactor>
</comment>
<keyword evidence="5" id="KW-0862">Zinc</keyword>
<dbReference type="Gene3D" id="3.60.15.10">
    <property type="entry name" value="Ribonuclease Z/Hydroxyacylglutathione hydrolase-like"/>
    <property type="match status" value="1"/>
</dbReference>
<dbReference type="InterPro" id="IPR001279">
    <property type="entry name" value="Metallo-B-lactamas"/>
</dbReference>
<proteinExistence type="inferred from homology"/>
<comment type="caution">
    <text evidence="7">The sequence shown here is derived from an EMBL/GenBank/DDBJ whole genome shotgun (WGS) entry which is preliminary data.</text>
</comment>
<evidence type="ECO:0000256" key="3">
    <source>
        <dbReference type="ARBA" id="ARBA00022723"/>
    </source>
</evidence>
<protein>
    <recommendedName>
        <fullName evidence="6">Metallo-beta-lactamase domain-containing protein</fullName>
    </recommendedName>
</protein>
<sequence>MVRKINLPSPSVTVDVSALPTGKLFLPDRWLFEDGDDDMRKARQFSPDFSFLISHPSGEHILFDLGLRKASVIQADYPYISPIVPKDATDLLNEGPIKSSDISTVVFSHLHFDHTGDPGKFTHATFVTGPGSYAATTPGYPRESKSPFLSVVIEHPNYRELSFEADKWVPIGPFERGYDYFSDGSLYLLDTPGHMPGHLGALAHTAEDEWVFMGGDCCHHRALLVGARPVSVTVGPNGTPSFHKDPQTAISTIEKVNVLQSGGNVLAALAHDAILEGLMPLYPEKLNGWKAAQWKQRIDDTVKQMYA</sequence>
<dbReference type="PANTHER" id="PTHR42978">
    <property type="entry name" value="QUORUM-QUENCHING LACTONASE YTNP-RELATED-RELATED"/>
    <property type="match status" value="1"/>
</dbReference>
<evidence type="ECO:0000256" key="1">
    <source>
        <dbReference type="ARBA" id="ARBA00001947"/>
    </source>
</evidence>
<evidence type="ECO:0000259" key="6">
    <source>
        <dbReference type="SMART" id="SM00849"/>
    </source>
</evidence>
<reference evidence="7 8" key="1">
    <citation type="journal article" date="2018" name="PLoS Pathog.">
        <title>Evolution of structural diversity of trichothecenes, a family of toxins produced by plant pathogenic and entomopathogenic fungi.</title>
        <authorList>
            <person name="Proctor R.H."/>
            <person name="McCormick S.P."/>
            <person name="Kim H.S."/>
            <person name="Cardoza R.E."/>
            <person name="Stanley A.M."/>
            <person name="Lindo L."/>
            <person name="Kelly A."/>
            <person name="Brown D.W."/>
            <person name="Lee T."/>
            <person name="Vaughan M.M."/>
            <person name="Alexander N.J."/>
            <person name="Busman M."/>
            <person name="Gutierrez S."/>
        </authorList>
    </citation>
    <scope>NUCLEOTIDE SEQUENCE [LARGE SCALE GENOMIC DNA]</scope>
    <source>
        <strain evidence="7 8">IBT 40837</strain>
    </source>
</reference>
<dbReference type="GO" id="GO:0016787">
    <property type="term" value="F:hydrolase activity"/>
    <property type="evidence" value="ECO:0007669"/>
    <property type="project" value="UniProtKB-KW"/>
</dbReference>